<protein>
    <submittedName>
        <fullName evidence="2">Uncharacterized protein</fullName>
    </submittedName>
</protein>
<evidence type="ECO:0000313" key="3">
    <source>
        <dbReference type="Proteomes" id="UP000008311"/>
    </source>
</evidence>
<dbReference type="InterPro" id="IPR042197">
    <property type="entry name" value="Apaf_helical"/>
</dbReference>
<dbReference type="STRING" id="3988.B9T1S6"/>
<proteinExistence type="predicted"/>
<dbReference type="SUPFAM" id="SSF52540">
    <property type="entry name" value="P-loop containing nucleoside triphosphate hydrolases"/>
    <property type="match status" value="1"/>
</dbReference>
<reference evidence="3" key="1">
    <citation type="journal article" date="2010" name="Nat. Biotechnol.">
        <title>Draft genome sequence of the oilseed species Ricinus communis.</title>
        <authorList>
            <person name="Chan A.P."/>
            <person name="Crabtree J."/>
            <person name="Zhao Q."/>
            <person name="Lorenzi H."/>
            <person name="Orvis J."/>
            <person name="Puiu D."/>
            <person name="Melake-Berhan A."/>
            <person name="Jones K.M."/>
            <person name="Redman J."/>
            <person name="Chen G."/>
            <person name="Cahoon E.B."/>
            <person name="Gedil M."/>
            <person name="Stanke M."/>
            <person name="Haas B.J."/>
            <person name="Wortman J.R."/>
            <person name="Fraser-Liggett C.M."/>
            <person name="Ravel J."/>
            <person name="Rabinowicz P.D."/>
        </authorList>
    </citation>
    <scope>NUCLEOTIDE SEQUENCE [LARGE SCALE GENOMIC DNA]</scope>
    <source>
        <strain evidence="3">cv. Hale</strain>
    </source>
</reference>
<keyword evidence="1" id="KW-0611">Plant defense</keyword>
<dbReference type="Proteomes" id="UP000008311">
    <property type="component" value="Unassembled WGS sequence"/>
</dbReference>
<dbReference type="PANTHER" id="PTHR36766">
    <property type="entry name" value="PLANT BROAD-SPECTRUM MILDEW RESISTANCE PROTEIN RPW8"/>
    <property type="match status" value="1"/>
</dbReference>
<dbReference type="GO" id="GO:0006952">
    <property type="term" value="P:defense response"/>
    <property type="evidence" value="ECO:0007669"/>
    <property type="project" value="UniProtKB-KW"/>
</dbReference>
<dbReference type="InParanoid" id="B9T1S6"/>
<evidence type="ECO:0000256" key="1">
    <source>
        <dbReference type="ARBA" id="ARBA00022821"/>
    </source>
</evidence>
<name>B9T1S6_RICCO</name>
<dbReference type="GO" id="GO:0043531">
    <property type="term" value="F:ADP binding"/>
    <property type="evidence" value="ECO:0007669"/>
    <property type="project" value="InterPro"/>
</dbReference>
<organism evidence="2 3">
    <name type="scientific">Ricinus communis</name>
    <name type="common">Castor bean</name>
    <dbReference type="NCBI Taxonomy" id="3988"/>
    <lineage>
        <taxon>Eukaryota</taxon>
        <taxon>Viridiplantae</taxon>
        <taxon>Streptophyta</taxon>
        <taxon>Embryophyta</taxon>
        <taxon>Tracheophyta</taxon>
        <taxon>Spermatophyta</taxon>
        <taxon>Magnoliopsida</taxon>
        <taxon>eudicotyledons</taxon>
        <taxon>Gunneridae</taxon>
        <taxon>Pentapetalae</taxon>
        <taxon>rosids</taxon>
        <taxon>fabids</taxon>
        <taxon>Malpighiales</taxon>
        <taxon>Euphorbiaceae</taxon>
        <taxon>Acalyphoideae</taxon>
        <taxon>Acalypheae</taxon>
        <taxon>Ricinus</taxon>
    </lineage>
</organism>
<dbReference type="PANTHER" id="PTHR36766:SF51">
    <property type="entry name" value="DISEASE RESISTANCE RPP13-LIKE PROTEIN 1"/>
    <property type="match status" value="1"/>
</dbReference>
<sequence>MTVGKAILESLSGDAEILDDIWEDGPDKCEQLGHSLLGGLPGIMKLPSEQCWLIFSRVTFFDRDNEERARLESIGRYIVEKCDGLPLSAKALGSLLSLKSSVQEWSNVLDSEL</sequence>
<dbReference type="EMBL" id="EQ974358">
    <property type="protein sequence ID" value="EEF30187.1"/>
    <property type="molecule type" value="Genomic_DNA"/>
</dbReference>
<keyword evidence="3" id="KW-1185">Reference proteome</keyword>
<dbReference type="Gene3D" id="1.10.8.430">
    <property type="entry name" value="Helical domain of apoptotic protease-activating factors"/>
    <property type="match status" value="1"/>
</dbReference>
<accession>B9T1S6</accession>
<gene>
    <name evidence="2" type="ORF">RCOM_0445610</name>
</gene>
<evidence type="ECO:0000313" key="2">
    <source>
        <dbReference type="EMBL" id="EEF30187.1"/>
    </source>
</evidence>
<dbReference type="InterPro" id="IPR027417">
    <property type="entry name" value="P-loop_NTPase"/>
</dbReference>
<dbReference type="AlphaFoldDB" id="B9T1S6"/>